<dbReference type="Proteomes" id="UP000035680">
    <property type="component" value="Unassembled WGS sequence"/>
</dbReference>
<accession>A0A0K0FWL5</accession>
<feature type="region of interest" description="Disordered" evidence="1">
    <location>
        <begin position="169"/>
        <end position="233"/>
    </location>
</feature>
<dbReference type="WBParaSite" id="SVE_1681200.1">
    <property type="protein sequence ID" value="SVE_1681200.1"/>
    <property type="gene ID" value="SVE_1681200"/>
</dbReference>
<dbReference type="AlphaFoldDB" id="A0A0K0FWL5"/>
<feature type="compositionally biased region" description="Polar residues" evidence="1">
    <location>
        <begin position="199"/>
        <end position="221"/>
    </location>
</feature>
<reference evidence="3" key="2">
    <citation type="submission" date="2015-08" db="UniProtKB">
        <authorList>
            <consortium name="WormBaseParasite"/>
        </authorList>
    </citation>
    <scope>IDENTIFICATION</scope>
</reference>
<sequence length="402" mass="45928">MISLLIRPINSQGVPRWFQPKYIGDFMEETKVPKCEKYYNPMVRYDDKLITFKGEIEWVPARREDFLPCPCNTTVQGFVSQGSRWLTFTHVDVQINGEELRFNHHIVNAEYYEKLVLDHIIISENTLRADRRTTSAFENNKNSNLPDATPQGTAESTLQNLGSIYRGMVENTNSDGNIPARNPQHPSSLGIIYQPPQPSLTSRSNAPSPPSRQVVSNNTHLSPPETPKTSRAGRVHFPTFSEIEKNTGDQAFISASDRTLGVIAQQRDNNSQGNYDRFRPLIASTAVRSRKEREEEKLDTEKKLAEKREIAFRKNVERITSLANNLDNHYNLEFFRQEIEDAIHNLNGMDAAKMFTVTLMAFLEIYLKEKGWKTVMTNIVSRIRKTRNGGSILLPETTTHTK</sequence>
<protein>
    <submittedName>
        <fullName evidence="3">Uncharacterized protein</fullName>
    </submittedName>
</protein>
<reference evidence="2" key="1">
    <citation type="submission" date="2014-07" db="EMBL/GenBank/DDBJ databases">
        <authorList>
            <person name="Martin A.A"/>
            <person name="De Silva N."/>
        </authorList>
    </citation>
    <scope>NUCLEOTIDE SEQUENCE</scope>
</reference>
<evidence type="ECO:0000313" key="3">
    <source>
        <dbReference type="WBParaSite" id="SVE_1681200.1"/>
    </source>
</evidence>
<name>A0A0K0FWL5_STRVS</name>
<proteinExistence type="predicted"/>
<organism evidence="2 3">
    <name type="scientific">Strongyloides venezuelensis</name>
    <name type="common">Threadworm</name>
    <dbReference type="NCBI Taxonomy" id="75913"/>
    <lineage>
        <taxon>Eukaryota</taxon>
        <taxon>Metazoa</taxon>
        <taxon>Ecdysozoa</taxon>
        <taxon>Nematoda</taxon>
        <taxon>Chromadorea</taxon>
        <taxon>Rhabditida</taxon>
        <taxon>Tylenchina</taxon>
        <taxon>Panagrolaimomorpha</taxon>
        <taxon>Strongyloidoidea</taxon>
        <taxon>Strongyloididae</taxon>
        <taxon>Strongyloides</taxon>
    </lineage>
</organism>
<evidence type="ECO:0000256" key="1">
    <source>
        <dbReference type="SAM" id="MobiDB-lite"/>
    </source>
</evidence>
<dbReference type="STRING" id="75913.A0A0K0FWL5"/>
<evidence type="ECO:0000313" key="2">
    <source>
        <dbReference type="Proteomes" id="UP000035680"/>
    </source>
</evidence>
<keyword evidence="2" id="KW-1185">Reference proteome</keyword>